<reference evidence="1" key="1">
    <citation type="submission" date="2017-08" db="EMBL/GenBank/DDBJ databases">
        <authorList>
            <person name="Polle J.E."/>
            <person name="Barry K."/>
            <person name="Cushman J."/>
            <person name="Schmutz J."/>
            <person name="Tran D."/>
            <person name="Hathwaick L.T."/>
            <person name="Yim W.C."/>
            <person name="Jenkins J."/>
            <person name="Mckie-Krisberg Z.M."/>
            <person name="Prochnik S."/>
            <person name="Lindquist E."/>
            <person name="Dockter R.B."/>
            <person name="Adam C."/>
            <person name="Molina H."/>
            <person name="Bunkerborg J."/>
            <person name="Jin E."/>
            <person name="Buchheim M."/>
            <person name="Magnuson J."/>
        </authorList>
    </citation>
    <scope>NUCLEOTIDE SEQUENCE</scope>
    <source>
        <strain evidence="1">CCAP 19/18</strain>
    </source>
</reference>
<gene>
    <name evidence="1" type="ORF">DUNSADRAFT_14056</name>
</gene>
<sequence length="89" mass="10437">MHIKTVKNKHEYTYSNTKVHRQPWKKLMPCHAPFPRHTFCIPSELPQLLAQKHPLPRISPKSIVQDNSNMDQCCSRFPSRSILAQFFPP</sequence>
<evidence type="ECO:0000313" key="1">
    <source>
        <dbReference type="EMBL" id="KAF5830773.1"/>
    </source>
</evidence>
<name>A0ABQ7G837_DUNSA</name>
<dbReference type="EMBL" id="MU070007">
    <property type="protein sequence ID" value="KAF5830773.1"/>
    <property type="molecule type" value="Genomic_DNA"/>
</dbReference>
<dbReference type="Proteomes" id="UP000815325">
    <property type="component" value="Unassembled WGS sequence"/>
</dbReference>
<evidence type="ECO:0000313" key="2">
    <source>
        <dbReference type="Proteomes" id="UP000815325"/>
    </source>
</evidence>
<protein>
    <recommendedName>
        <fullName evidence="3">Encoded protein</fullName>
    </recommendedName>
</protein>
<comment type="caution">
    <text evidence="1">The sequence shown here is derived from an EMBL/GenBank/DDBJ whole genome shotgun (WGS) entry which is preliminary data.</text>
</comment>
<proteinExistence type="predicted"/>
<keyword evidence="2" id="KW-1185">Reference proteome</keyword>
<evidence type="ECO:0008006" key="3">
    <source>
        <dbReference type="Google" id="ProtNLM"/>
    </source>
</evidence>
<organism evidence="1 2">
    <name type="scientific">Dunaliella salina</name>
    <name type="common">Green alga</name>
    <name type="synonym">Protococcus salinus</name>
    <dbReference type="NCBI Taxonomy" id="3046"/>
    <lineage>
        <taxon>Eukaryota</taxon>
        <taxon>Viridiplantae</taxon>
        <taxon>Chlorophyta</taxon>
        <taxon>core chlorophytes</taxon>
        <taxon>Chlorophyceae</taxon>
        <taxon>CS clade</taxon>
        <taxon>Chlamydomonadales</taxon>
        <taxon>Dunaliellaceae</taxon>
        <taxon>Dunaliella</taxon>
    </lineage>
</organism>
<accession>A0ABQ7G837</accession>